<dbReference type="GO" id="GO:0016757">
    <property type="term" value="F:glycosyltransferase activity"/>
    <property type="evidence" value="ECO:0007669"/>
    <property type="project" value="UniProtKB-KW"/>
</dbReference>
<dbReference type="EMBL" id="MN739916">
    <property type="protein sequence ID" value="QHT77137.1"/>
    <property type="molecule type" value="Genomic_DNA"/>
</dbReference>
<evidence type="ECO:0000256" key="5">
    <source>
        <dbReference type="ARBA" id="ARBA00022968"/>
    </source>
</evidence>
<evidence type="ECO:0000256" key="6">
    <source>
        <dbReference type="ARBA" id="ARBA00022989"/>
    </source>
</evidence>
<sequence>MDEKEYDLIICVYGCDTIPKYNEQIRVINDTWGKLCNTSEYSVKLLYFLGEKTNEDSFIGNNYIHLHGVLDDYSSASHKQYQGLKYIHENFKYKFVFCCGTDTYVNIPKMLKLKNYFDYNVNNLIGGDIGWRIINSSRYLFFFGGAGFILTNKALSLLYPLLPNIMDKWSEICIHNKTEFDPTDKFYNTEKDLIINKENISSCDISIAYFLQQPELNTSLIHLPKLFYYCNYRGLTHNESYPIYEIKPVYTDHIVTCHLMTIQDCYDFTKLLIENLYYMNIPLFCSNDINEVIKNNELQCYLKNAINENELCYE</sequence>
<dbReference type="Gene3D" id="3.90.550.50">
    <property type="match status" value="1"/>
</dbReference>
<dbReference type="GO" id="GO:0016020">
    <property type="term" value="C:membrane"/>
    <property type="evidence" value="ECO:0007669"/>
    <property type="project" value="UniProtKB-SubCell"/>
</dbReference>
<keyword evidence="6" id="KW-1133">Transmembrane helix</keyword>
<accession>A0A6C0H9P8</accession>
<protein>
    <recommendedName>
        <fullName evidence="8">Fringe-like glycosyltransferase domain-containing protein</fullName>
    </recommendedName>
</protein>
<keyword evidence="3" id="KW-0808">Transferase</keyword>
<keyword evidence="7" id="KW-0472">Membrane</keyword>
<evidence type="ECO:0000256" key="2">
    <source>
        <dbReference type="ARBA" id="ARBA00022676"/>
    </source>
</evidence>
<dbReference type="AlphaFoldDB" id="A0A6C0H9P8"/>
<reference evidence="9" key="1">
    <citation type="journal article" date="2020" name="Nature">
        <title>Giant virus diversity and host interactions through global metagenomics.</title>
        <authorList>
            <person name="Schulz F."/>
            <person name="Roux S."/>
            <person name="Paez-Espino D."/>
            <person name="Jungbluth S."/>
            <person name="Walsh D.A."/>
            <person name="Denef V.J."/>
            <person name="McMahon K.D."/>
            <person name="Konstantinidis K.T."/>
            <person name="Eloe-Fadrosh E.A."/>
            <person name="Kyrpides N.C."/>
            <person name="Woyke T."/>
        </authorList>
    </citation>
    <scope>NUCLEOTIDE SEQUENCE</scope>
    <source>
        <strain evidence="9">GVMAG-M-3300023179-86</strain>
    </source>
</reference>
<evidence type="ECO:0000259" key="8">
    <source>
        <dbReference type="Pfam" id="PF02434"/>
    </source>
</evidence>
<evidence type="ECO:0000256" key="7">
    <source>
        <dbReference type="ARBA" id="ARBA00023136"/>
    </source>
</evidence>
<keyword evidence="4" id="KW-0812">Transmembrane</keyword>
<evidence type="ECO:0000256" key="1">
    <source>
        <dbReference type="ARBA" id="ARBA00004606"/>
    </source>
</evidence>
<comment type="subcellular location">
    <subcellularLocation>
        <location evidence="1">Membrane</location>
        <topology evidence="1">Single-pass type II membrane protein</topology>
    </subcellularLocation>
</comment>
<keyword evidence="2" id="KW-0328">Glycosyltransferase</keyword>
<dbReference type="Pfam" id="PF02434">
    <property type="entry name" value="Fringe"/>
    <property type="match status" value="1"/>
</dbReference>
<evidence type="ECO:0000256" key="4">
    <source>
        <dbReference type="ARBA" id="ARBA00022692"/>
    </source>
</evidence>
<evidence type="ECO:0000313" key="9">
    <source>
        <dbReference type="EMBL" id="QHT77137.1"/>
    </source>
</evidence>
<feature type="domain" description="Fringe-like glycosyltransferase" evidence="8">
    <location>
        <begin position="92"/>
        <end position="161"/>
    </location>
</feature>
<dbReference type="InterPro" id="IPR003378">
    <property type="entry name" value="Fringe-like_glycosylTrfase"/>
</dbReference>
<evidence type="ECO:0000256" key="3">
    <source>
        <dbReference type="ARBA" id="ARBA00022679"/>
    </source>
</evidence>
<name>A0A6C0H9P8_9ZZZZ</name>
<proteinExistence type="predicted"/>
<keyword evidence="5" id="KW-0735">Signal-anchor</keyword>
<organism evidence="9">
    <name type="scientific">viral metagenome</name>
    <dbReference type="NCBI Taxonomy" id="1070528"/>
    <lineage>
        <taxon>unclassified sequences</taxon>
        <taxon>metagenomes</taxon>
        <taxon>organismal metagenomes</taxon>
    </lineage>
</organism>